<evidence type="ECO:0000256" key="19">
    <source>
        <dbReference type="ARBA" id="ARBA00068150"/>
    </source>
</evidence>
<dbReference type="AlphaFoldDB" id="A0A936ZMR6"/>
<evidence type="ECO:0000256" key="21">
    <source>
        <dbReference type="PROSITE-ProRule" id="PRU00110"/>
    </source>
</evidence>
<dbReference type="InterPro" id="IPR036641">
    <property type="entry name" value="HPT_dom_sf"/>
</dbReference>
<keyword evidence="15" id="KW-0843">Virulence</keyword>
<keyword evidence="29" id="KW-1185">Reference proteome</keyword>
<reference evidence="28" key="1">
    <citation type="submission" date="2021-01" db="EMBL/GenBank/DDBJ databases">
        <title>Ramlibacter sp. strain AW1 16S ribosomal RNA gene Genome sequencing and assembly.</title>
        <authorList>
            <person name="Kang M."/>
        </authorList>
    </citation>
    <scope>NUCLEOTIDE SEQUENCE</scope>
    <source>
        <strain evidence="28">AW1</strain>
    </source>
</reference>
<dbReference type="Pfam" id="PF00072">
    <property type="entry name" value="Response_reg"/>
    <property type="match status" value="1"/>
</dbReference>
<feature type="modified residue" description="Phosphohistidine" evidence="21">
    <location>
        <position position="807"/>
    </location>
</feature>
<dbReference type="SUPFAM" id="SSF55874">
    <property type="entry name" value="ATPase domain of HSP90 chaperone/DNA topoisomerase II/histidine kinase"/>
    <property type="match status" value="1"/>
</dbReference>
<dbReference type="InterPro" id="IPR003594">
    <property type="entry name" value="HATPase_dom"/>
</dbReference>
<evidence type="ECO:0000259" key="26">
    <source>
        <dbReference type="PROSITE" id="PS50110"/>
    </source>
</evidence>
<feature type="modified residue" description="4-aspartylphosphate" evidence="22">
    <location>
        <position position="670"/>
    </location>
</feature>
<feature type="region of interest" description="Disordered" evidence="23">
    <location>
        <begin position="586"/>
        <end position="616"/>
    </location>
</feature>
<dbReference type="InterPro" id="IPR001789">
    <property type="entry name" value="Sig_transdc_resp-reg_receiver"/>
</dbReference>
<evidence type="ECO:0000256" key="9">
    <source>
        <dbReference type="ARBA" id="ARBA00022729"/>
    </source>
</evidence>
<evidence type="ECO:0000256" key="3">
    <source>
        <dbReference type="ARBA" id="ARBA00012438"/>
    </source>
</evidence>
<keyword evidence="5" id="KW-0997">Cell inner membrane</keyword>
<organism evidence="28 29">
    <name type="scientific">Ramlibacter aurantiacus</name>
    <dbReference type="NCBI Taxonomy" id="2801330"/>
    <lineage>
        <taxon>Bacteria</taxon>
        <taxon>Pseudomonadati</taxon>
        <taxon>Pseudomonadota</taxon>
        <taxon>Betaproteobacteria</taxon>
        <taxon>Burkholderiales</taxon>
        <taxon>Comamonadaceae</taxon>
        <taxon>Ramlibacter</taxon>
    </lineage>
</organism>
<dbReference type="CDD" id="cd00082">
    <property type="entry name" value="HisKA"/>
    <property type="match status" value="1"/>
</dbReference>
<dbReference type="SUPFAM" id="SSF55785">
    <property type="entry name" value="PYP-like sensor domain (PAS domain)"/>
    <property type="match status" value="1"/>
</dbReference>
<dbReference type="CDD" id="cd00130">
    <property type="entry name" value="PAS"/>
    <property type="match status" value="1"/>
</dbReference>
<dbReference type="InterPro" id="IPR008207">
    <property type="entry name" value="Sig_transdc_His_kin_Hpt_dom"/>
</dbReference>
<dbReference type="InterPro" id="IPR003661">
    <property type="entry name" value="HisK_dim/P_dom"/>
</dbReference>
<keyword evidence="11" id="KW-0418">Kinase</keyword>
<dbReference type="InterPro" id="IPR000014">
    <property type="entry name" value="PAS"/>
</dbReference>
<dbReference type="RefSeq" id="WP_201683613.1">
    <property type="nucleotide sequence ID" value="NZ_JAEQNA010000002.1"/>
</dbReference>
<keyword evidence="6 22" id="KW-0597">Phosphoprotein</keyword>
<dbReference type="Gene3D" id="1.20.120.160">
    <property type="entry name" value="HPT domain"/>
    <property type="match status" value="1"/>
</dbReference>
<feature type="domain" description="HPt" evidence="27">
    <location>
        <begin position="768"/>
        <end position="861"/>
    </location>
</feature>
<dbReference type="PROSITE" id="PS50109">
    <property type="entry name" value="HIS_KIN"/>
    <property type="match status" value="1"/>
</dbReference>
<dbReference type="PROSITE" id="PS50110">
    <property type="entry name" value="RESPONSE_REGULATORY"/>
    <property type="match status" value="1"/>
</dbReference>
<dbReference type="GO" id="GO:0005886">
    <property type="term" value="C:plasma membrane"/>
    <property type="evidence" value="ECO:0007669"/>
    <property type="project" value="UniProtKB-SubCell"/>
</dbReference>
<dbReference type="CDD" id="cd16922">
    <property type="entry name" value="HATPase_EvgS-ArcB-TorS-like"/>
    <property type="match status" value="1"/>
</dbReference>
<evidence type="ECO:0000313" key="29">
    <source>
        <dbReference type="Proteomes" id="UP000613011"/>
    </source>
</evidence>
<evidence type="ECO:0000256" key="23">
    <source>
        <dbReference type="SAM" id="MobiDB-lite"/>
    </source>
</evidence>
<feature type="transmembrane region" description="Helical" evidence="24">
    <location>
        <begin position="12"/>
        <end position="33"/>
    </location>
</feature>
<sequence length="866" mass="94191">MPTSLNRRQLFPATVAIGAALLVALVAALWTTIERAREASRQVVHTYAVIDAVDLLEASAVRLEAGQRGLLVAGHLRFVQEREQAIEALRAGVAELQHLSRADPDRQARLALLAARIADRVQMARRNEHAVREGLFDRQAAVESAEAGQAAGAVATAISELRSHERRQLERQRARELDLQRRSAVLLAGAFLGGGLLVVLIVWGWRRQALRNAAIELRMHDLVQALPVSLWQLRERPGGRMAFEFISDNARSIRHIDVDAVRRDQAQVMANIHPPDRPVVEQALRQSSQTLSPLDLQYRVDAGAQGLRWIHSGATLRRQPDGSLLWSGYWADITAELDLKQALESATQAATQANAAKSAFLAAMSHEIRTPMNGVLGLLELLSLSRLDDEQRSTLAVVRESGRSLLRIVDDILDFSKIEANKLSLHPEPSSVAQVVQSICQIHSSMASSKGLLLQAHTDPRISPALMFDPQRLGQILNNLVSNALKFTQRGSVSVNVQWLGHSERGERLCLVVRDTGMGVPREDIARLFQPYVQSQQAAARFGGTGLGLVISRRLAEMMGGSLEMDSEPGHGTTVTLRCELMVAADPTDPRRPPAQEPASGHHPPRRPTPSRQQAEHEGRLILVVDDHPTNRIVLRRQVNSLGYAAEVAADGRQALDAWRTGRFGLVLADCNMPEMSGYELTQAIRQDEAARGLPRTPVLACTANAMASQAAACEEAGMDAWLVKPCGLHQLSEQLGRWLPHPADEPGHPEDEAAIDIALLDSLVGDDAPARAEILADFRRATEADATSLRTAVADADLGTVRATAHRIQGASLSLGAAALARSCGALEQAARDADSTALAALMSTFEREFARVCAQLDVLRVATL</sequence>
<evidence type="ECO:0000256" key="14">
    <source>
        <dbReference type="ARBA" id="ARBA00023012"/>
    </source>
</evidence>
<feature type="domain" description="Response regulatory" evidence="26">
    <location>
        <begin position="621"/>
        <end position="740"/>
    </location>
</feature>
<dbReference type="FunFam" id="1.10.287.130:FF:000002">
    <property type="entry name" value="Two-component osmosensing histidine kinase"/>
    <property type="match status" value="1"/>
</dbReference>
<evidence type="ECO:0000256" key="17">
    <source>
        <dbReference type="ARBA" id="ARBA00058004"/>
    </source>
</evidence>
<evidence type="ECO:0000256" key="16">
    <source>
        <dbReference type="ARBA" id="ARBA00023136"/>
    </source>
</evidence>
<accession>A0A936ZMR6</accession>
<keyword evidence="9" id="KW-0732">Signal</keyword>
<evidence type="ECO:0000256" key="20">
    <source>
        <dbReference type="ARBA" id="ARBA00070152"/>
    </source>
</evidence>
<name>A0A936ZMR6_9BURK</name>
<dbReference type="InterPro" id="IPR011006">
    <property type="entry name" value="CheY-like_superfamily"/>
</dbReference>
<keyword evidence="14" id="KW-0902">Two-component regulatory system</keyword>
<dbReference type="InterPro" id="IPR004358">
    <property type="entry name" value="Sig_transdc_His_kin-like_C"/>
</dbReference>
<dbReference type="Gene3D" id="3.30.565.10">
    <property type="entry name" value="Histidine kinase-like ATPase, C-terminal domain"/>
    <property type="match status" value="1"/>
</dbReference>
<comment type="subunit">
    <text evidence="18">At low DSF concentrations, interacts with RpfF.</text>
</comment>
<dbReference type="EMBL" id="JAEQNA010000002">
    <property type="protein sequence ID" value="MBL0420541.1"/>
    <property type="molecule type" value="Genomic_DNA"/>
</dbReference>
<evidence type="ECO:0000256" key="13">
    <source>
        <dbReference type="ARBA" id="ARBA00022989"/>
    </source>
</evidence>
<evidence type="ECO:0000313" key="28">
    <source>
        <dbReference type="EMBL" id="MBL0420541.1"/>
    </source>
</evidence>
<dbReference type="InterPro" id="IPR035965">
    <property type="entry name" value="PAS-like_dom_sf"/>
</dbReference>
<evidence type="ECO:0000256" key="18">
    <source>
        <dbReference type="ARBA" id="ARBA00064003"/>
    </source>
</evidence>
<keyword evidence="8 24" id="KW-0812">Transmembrane</keyword>
<keyword evidence="13 24" id="KW-1133">Transmembrane helix</keyword>
<evidence type="ECO:0000256" key="4">
    <source>
        <dbReference type="ARBA" id="ARBA00022475"/>
    </source>
</evidence>
<dbReference type="Proteomes" id="UP000613011">
    <property type="component" value="Unassembled WGS sequence"/>
</dbReference>
<dbReference type="Gene3D" id="3.30.450.20">
    <property type="entry name" value="PAS domain"/>
    <property type="match status" value="1"/>
</dbReference>
<protein>
    <recommendedName>
        <fullName evidence="19">Sensory/regulatory protein RpfC</fullName>
        <ecNumber evidence="3">2.7.13.3</ecNumber>
    </recommendedName>
    <alternativeName>
        <fullName evidence="20">Virulence sensor protein BvgS</fullName>
    </alternativeName>
</protein>
<dbReference type="SMART" id="SM00388">
    <property type="entry name" value="HisKA"/>
    <property type="match status" value="1"/>
</dbReference>
<dbReference type="Pfam" id="PF01627">
    <property type="entry name" value="Hpt"/>
    <property type="match status" value="1"/>
</dbReference>
<evidence type="ECO:0000256" key="12">
    <source>
        <dbReference type="ARBA" id="ARBA00022840"/>
    </source>
</evidence>
<dbReference type="PROSITE" id="PS50894">
    <property type="entry name" value="HPT"/>
    <property type="match status" value="1"/>
</dbReference>
<dbReference type="PANTHER" id="PTHR43047:SF78">
    <property type="entry name" value="SENSORY_REGULATORY PROTEIN RPFC"/>
    <property type="match status" value="1"/>
</dbReference>
<dbReference type="CDD" id="cd17546">
    <property type="entry name" value="REC_hyHK_CKI1_RcsC-like"/>
    <property type="match status" value="1"/>
</dbReference>
<dbReference type="EC" id="2.7.13.3" evidence="3"/>
<dbReference type="PRINTS" id="PR00344">
    <property type="entry name" value="BCTRLSENSOR"/>
</dbReference>
<dbReference type="PANTHER" id="PTHR43047">
    <property type="entry name" value="TWO-COMPONENT HISTIDINE PROTEIN KINASE"/>
    <property type="match status" value="1"/>
</dbReference>
<keyword evidence="10" id="KW-0547">Nucleotide-binding</keyword>
<keyword evidence="7" id="KW-0808">Transferase</keyword>
<evidence type="ECO:0000256" key="5">
    <source>
        <dbReference type="ARBA" id="ARBA00022519"/>
    </source>
</evidence>
<keyword evidence="16 24" id="KW-0472">Membrane</keyword>
<dbReference type="SUPFAM" id="SSF47384">
    <property type="entry name" value="Homodimeric domain of signal transducing histidine kinase"/>
    <property type="match status" value="1"/>
</dbReference>
<keyword evidence="4" id="KW-1003">Cell membrane</keyword>
<gene>
    <name evidence="28" type="ORF">JI739_09325</name>
</gene>
<evidence type="ECO:0000259" key="25">
    <source>
        <dbReference type="PROSITE" id="PS50109"/>
    </source>
</evidence>
<dbReference type="Gene3D" id="1.10.287.130">
    <property type="match status" value="1"/>
</dbReference>
<comment type="function">
    <text evidence="17">Member of the two-component regulatory system BvgS/BvgA. Phosphorylates BvgA via a four-step phosphorelay in response to environmental signals.</text>
</comment>
<dbReference type="Pfam" id="PF02518">
    <property type="entry name" value="HATPase_c"/>
    <property type="match status" value="1"/>
</dbReference>
<comment type="catalytic activity">
    <reaction evidence="1">
        <text>ATP + protein L-histidine = ADP + protein N-phospho-L-histidine.</text>
        <dbReference type="EC" id="2.7.13.3"/>
    </reaction>
</comment>
<evidence type="ECO:0000256" key="15">
    <source>
        <dbReference type="ARBA" id="ARBA00023026"/>
    </source>
</evidence>
<evidence type="ECO:0000256" key="24">
    <source>
        <dbReference type="SAM" id="Phobius"/>
    </source>
</evidence>
<dbReference type="Gene3D" id="3.40.50.2300">
    <property type="match status" value="1"/>
</dbReference>
<dbReference type="Pfam" id="PF00512">
    <property type="entry name" value="HisKA"/>
    <property type="match status" value="1"/>
</dbReference>
<dbReference type="InterPro" id="IPR036097">
    <property type="entry name" value="HisK_dim/P_sf"/>
</dbReference>
<dbReference type="SUPFAM" id="SSF47226">
    <property type="entry name" value="Histidine-containing phosphotransfer domain, HPT domain"/>
    <property type="match status" value="1"/>
</dbReference>
<dbReference type="GO" id="GO:0000155">
    <property type="term" value="F:phosphorelay sensor kinase activity"/>
    <property type="evidence" value="ECO:0007669"/>
    <property type="project" value="InterPro"/>
</dbReference>
<dbReference type="Pfam" id="PF05227">
    <property type="entry name" value="CHASE3"/>
    <property type="match status" value="1"/>
</dbReference>
<keyword evidence="12" id="KW-0067">ATP-binding</keyword>
<dbReference type="FunFam" id="3.30.565.10:FF:000010">
    <property type="entry name" value="Sensor histidine kinase RcsC"/>
    <property type="match status" value="1"/>
</dbReference>
<evidence type="ECO:0000256" key="7">
    <source>
        <dbReference type="ARBA" id="ARBA00022679"/>
    </source>
</evidence>
<evidence type="ECO:0000256" key="10">
    <source>
        <dbReference type="ARBA" id="ARBA00022741"/>
    </source>
</evidence>
<comment type="subcellular location">
    <subcellularLocation>
        <location evidence="2">Cell inner membrane</location>
        <topology evidence="2">Multi-pass membrane protein</topology>
    </subcellularLocation>
</comment>
<comment type="caution">
    <text evidence="28">The sequence shown here is derived from an EMBL/GenBank/DDBJ whole genome shotgun (WGS) entry which is preliminary data.</text>
</comment>
<dbReference type="SMART" id="SM00448">
    <property type="entry name" value="REC"/>
    <property type="match status" value="1"/>
</dbReference>
<proteinExistence type="predicted"/>
<dbReference type="SMART" id="SM00387">
    <property type="entry name" value="HATPase_c"/>
    <property type="match status" value="1"/>
</dbReference>
<dbReference type="GO" id="GO:0005524">
    <property type="term" value="F:ATP binding"/>
    <property type="evidence" value="ECO:0007669"/>
    <property type="project" value="UniProtKB-KW"/>
</dbReference>
<evidence type="ECO:0000256" key="11">
    <source>
        <dbReference type="ARBA" id="ARBA00022777"/>
    </source>
</evidence>
<evidence type="ECO:0000259" key="27">
    <source>
        <dbReference type="PROSITE" id="PS50894"/>
    </source>
</evidence>
<dbReference type="InterPro" id="IPR036890">
    <property type="entry name" value="HATPase_C_sf"/>
</dbReference>
<feature type="transmembrane region" description="Helical" evidence="24">
    <location>
        <begin position="184"/>
        <end position="205"/>
    </location>
</feature>
<evidence type="ECO:0000256" key="1">
    <source>
        <dbReference type="ARBA" id="ARBA00000085"/>
    </source>
</evidence>
<evidence type="ECO:0000256" key="8">
    <source>
        <dbReference type="ARBA" id="ARBA00022692"/>
    </source>
</evidence>
<evidence type="ECO:0000256" key="22">
    <source>
        <dbReference type="PROSITE-ProRule" id="PRU00169"/>
    </source>
</evidence>
<evidence type="ECO:0000256" key="6">
    <source>
        <dbReference type="ARBA" id="ARBA00022553"/>
    </source>
</evidence>
<evidence type="ECO:0000256" key="2">
    <source>
        <dbReference type="ARBA" id="ARBA00004429"/>
    </source>
</evidence>
<dbReference type="InterPro" id="IPR007891">
    <property type="entry name" value="CHASE3"/>
</dbReference>
<dbReference type="InterPro" id="IPR005467">
    <property type="entry name" value="His_kinase_dom"/>
</dbReference>
<dbReference type="SUPFAM" id="SSF52172">
    <property type="entry name" value="CheY-like"/>
    <property type="match status" value="1"/>
</dbReference>
<feature type="domain" description="Histidine kinase" evidence="25">
    <location>
        <begin position="363"/>
        <end position="583"/>
    </location>
</feature>